<evidence type="ECO:0000259" key="5">
    <source>
        <dbReference type="PROSITE" id="PS50089"/>
    </source>
</evidence>
<protein>
    <submittedName>
        <fullName evidence="7">RING-type domain-containing protein</fullName>
    </submittedName>
</protein>
<evidence type="ECO:0000256" key="3">
    <source>
        <dbReference type="PROSITE-ProRule" id="PRU00175"/>
    </source>
</evidence>
<feature type="region of interest" description="Disordered" evidence="4">
    <location>
        <begin position="1"/>
        <end position="35"/>
    </location>
</feature>
<evidence type="ECO:0000313" key="7">
    <source>
        <dbReference type="WBParaSite" id="MhA1_Contig601.frz3.gene9"/>
    </source>
</evidence>
<dbReference type="InterPro" id="IPR013083">
    <property type="entry name" value="Znf_RING/FYVE/PHD"/>
</dbReference>
<keyword evidence="1 3" id="KW-0479">Metal-binding</keyword>
<accession>A0A1I8BTJ6</accession>
<proteinExistence type="predicted"/>
<feature type="compositionally biased region" description="Polar residues" evidence="4">
    <location>
        <begin position="208"/>
        <end position="217"/>
    </location>
</feature>
<feature type="compositionally biased region" description="Low complexity" evidence="4">
    <location>
        <begin position="284"/>
        <end position="293"/>
    </location>
</feature>
<organism evidence="6 7">
    <name type="scientific">Meloidogyne hapla</name>
    <name type="common">Root-knot nematode worm</name>
    <dbReference type="NCBI Taxonomy" id="6305"/>
    <lineage>
        <taxon>Eukaryota</taxon>
        <taxon>Metazoa</taxon>
        <taxon>Ecdysozoa</taxon>
        <taxon>Nematoda</taxon>
        <taxon>Chromadorea</taxon>
        <taxon>Rhabditida</taxon>
        <taxon>Tylenchina</taxon>
        <taxon>Tylenchomorpha</taxon>
        <taxon>Tylenchoidea</taxon>
        <taxon>Meloidogynidae</taxon>
        <taxon>Meloidogyninae</taxon>
        <taxon>Meloidogyne</taxon>
    </lineage>
</organism>
<feature type="domain" description="RING-type" evidence="5">
    <location>
        <begin position="389"/>
        <end position="430"/>
    </location>
</feature>
<keyword evidence="2" id="KW-0862">Zinc</keyword>
<name>A0A1I8BTJ6_MELHA</name>
<sequence length="443" mass="48154">MSGNNTSNNRRRQATTPLDAAVPVSRPRLDNTQNNNENIQNINVRALIAAERNRVQMAPINLPAAASLIPNIDPRNNLTSSDYLFAGWRNTHTFDAITGLVAYSHRGPTVRRAFDRADVQLTVGFGDEELCIGIYGYDFGAQLLESAKIGNVVTISLLAVVEQNGDKSRWMGNVPFILRVQKSSRIIIVNNNNNTSNNGQPVNPTMIQSSSGSSNVTVAGGGGSHQPNTTTRANRNNNLVLIDMFEQQGTSSSLPIAPSLSDLQHLREREVADALAALRAAGRAPAARAVSPRLRGRPGRTPPPGMHAPPRAVPNNERFHDGNDDEDDDVIVVDDDVPVAEAPEEPIPAQLLEPTPHVSQGLQQNEVTKVMVSATELPANYINTEEELCPICLKFFQAGDRVVFTVCLHKICPGCFAGLAGDWRTCPNCRRDMIHGTAPQYTR</sequence>
<evidence type="ECO:0000256" key="4">
    <source>
        <dbReference type="SAM" id="MobiDB-lite"/>
    </source>
</evidence>
<evidence type="ECO:0000313" key="6">
    <source>
        <dbReference type="Proteomes" id="UP000095281"/>
    </source>
</evidence>
<dbReference type="InterPro" id="IPR001841">
    <property type="entry name" value="Znf_RING"/>
</dbReference>
<dbReference type="Proteomes" id="UP000095281">
    <property type="component" value="Unplaced"/>
</dbReference>
<dbReference type="GO" id="GO:0008270">
    <property type="term" value="F:zinc ion binding"/>
    <property type="evidence" value="ECO:0007669"/>
    <property type="project" value="UniProtKB-KW"/>
</dbReference>
<reference evidence="7" key="1">
    <citation type="submission" date="2016-11" db="UniProtKB">
        <authorList>
            <consortium name="WormBaseParasite"/>
        </authorList>
    </citation>
    <scope>IDENTIFICATION</scope>
</reference>
<evidence type="ECO:0000256" key="2">
    <source>
        <dbReference type="ARBA" id="ARBA00022833"/>
    </source>
</evidence>
<evidence type="ECO:0000256" key="1">
    <source>
        <dbReference type="ARBA" id="ARBA00022771"/>
    </source>
</evidence>
<dbReference type="PROSITE" id="PS50089">
    <property type="entry name" value="ZF_RING_2"/>
    <property type="match status" value="1"/>
</dbReference>
<dbReference type="SUPFAM" id="SSF57850">
    <property type="entry name" value="RING/U-box"/>
    <property type="match status" value="1"/>
</dbReference>
<keyword evidence="1 3" id="KW-0863">Zinc-finger</keyword>
<feature type="region of interest" description="Disordered" evidence="4">
    <location>
        <begin position="208"/>
        <end position="232"/>
    </location>
</feature>
<feature type="region of interest" description="Disordered" evidence="4">
    <location>
        <begin position="284"/>
        <end position="327"/>
    </location>
</feature>
<dbReference type="SMART" id="SM00184">
    <property type="entry name" value="RING"/>
    <property type="match status" value="1"/>
</dbReference>
<dbReference type="AlphaFoldDB" id="A0A1I8BTJ6"/>
<keyword evidence="6" id="KW-1185">Reference proteome</keyword>
<dbReference type="Gene3D" id="3.30.40.10">
    <property type="entry name" value="Zinc/RING finger domain, C3HC4 (zinc finger)"/>
    <property type="match status" value="1"/>
</dbReference>
<dbReference type="WBParaSite" id="MhA1_Contig601.frz3.gene9">
    <property type="protein sequence ID" value="MhA1_Contig601.frz3.gene9"/>
    <property type="gene ID" value="MhA1_Contig601.frz3.gene9"/>
</dbReference>